<protein>
    <submittedName>
        <fullName evidence="1">Uncharacterized protein</fullName>
    </submittedName>
</protein>
<accession>A0ACD3A633</accession>
<sequence length="406" mass="45091">MCKILLRHTVVANDVESELQKKPSNDEYSDCSTIGEMGLSIKQGHARGPEEIHQATAETATNRIQTRGESKGRHRDRTYRIRVAFIFNAQCAGERFSRVETTRTKADGKSWRQRTQVGVEEVGLSRVQYAGEALVMVVGTREEQDGLEKRGADCWFKEEQGHSRYEDGKGGLERWFISRSYDGDEELKWETRNSGCFGQGRGHKSLVSRCRGPENAAGTQREGENGEEESNTVDNTLGDMLAFDAFKGSKAYSSPPVVWFNMLVQALSVNISCISIPALYTRLIEDEDETVEVESELQNEGSIDERGNGSTREGVSAHEVHKKSTRQSRKQGCMPDISTLPTLVLGGGQISTRNENKVHTMLGGSPLRIPTNGRQGPSWRASPTWSRQRPTQIYTSTLVSGKGSVK</sequence>
<dbReference type="EMBL" id="ML208686">
    <property type="protein sequence ID" value="TFK61180.1"/>
    <property type="molecule type" value="Genomic_DNA"/>
</dbReference>
<dbReference type="Proteomes" id="UP000308600">
    <property type="component" value="Unassembled WGS sequence"/>
</dbReference>
<name>A0ACD3A633_9AGAR</name>
<reference evidence="1 2" key="1">
    <citation type="journal article" date="2019" name="Nat. Ecol. Evol.">
        <title>Megaphylogeny resolves global patterns of mushroom evolution.</title>
        <authorList>
            <person name="Varga T."/>
            <person name="Krizsan K."/>
            <person name="Foldi C."/>
            <person name="Dima B."/>
            <person name="Sanchez-Garcia M."/>
            <person name="Sanchez-Ramirez S."/>
            <person name="Szollosi G.J."/>
            <person name="Szarkandi J.G."/>
            <person name="Papp V."/>
            <person name="Albert L."/>
            <person name="Andreopoulos W."/>
            <person name="Angelini C."/>
            <person name="Antonin V."/>
            <person name="Barry K.W."/>
            <person name="Bougher N.L."/>
            <person name="Buchanan P."/>
            <person name="Buyck B."/>
            <person name="Bense V."/>
            <person name="Catcheside P."/>
            <person name="Chovatia M."/>
            <person name="Cooper J."/>
            <person name="Damon W."/>
            <person name="Desjardin D."/>
            <person name="Finy P."/>
            <person name="Geml J."/>
            <person name="Haridas S."/>
            <person name="Hughes K."/>
            <person name="Justo A."/>
            <person name="Karasinski D."/>
            <person name="Kautmanova I."/>
            <person name="Kiss B."/>
            <person name="Kocsube S."/>
            <person name="Kotiranta H."/>
            <person name="LaButti K.M."/>
            <person name="Lechner B.E."/>
            <person name="Liimatainen K."/>
            <person name="Lipzen A."/>
            <person name="Lukacs Z."/>
            <person name="Mihaltcheva S."/>
            <person name="Morgado L.N."/>
            <person name="Niskanen T."/>
            <person name="Noordeloos M.E."/>
            <person name="Ohm R.A."/>
            <person name="Ortiz-Santana B."/>
            <person name="Ovrebo C."/>
            <person name="Racz N."/>
            <person name="Riley R."/>
            <person name="Savchenko A."/>
            <person name="Shiryaev A."/>
            <person name="Soop K."/>
            <person name="Spirin V."/>
            <person name="Szebenyi C."/>
            <person name="Tomsovsky M."/>
            <person name="Tulloss R.E."/>
            <person name="Uehling J."/>
            <person name="Grigoriev I.V."/>
            <person name="Vagvolgyi C."/>
            <person name="Papp T."/>
            <person name="Martin F.M."/>
            <person name="Miettinen O."/>
            <person name="Hibbett D.S."/>
            <person name="Nagy L.G."/>
        </authorList>
    </citation>
    <scope>NUCLEOTIDE SEQUENCE [LARGE SCALE GENOMIC DNA]</scope>
    <source>
        <strain evidence="1 2">NL-1719</strain>
    </source>
</reference>
<organism evidence="1 2">
    <name type="scientific">Pluteus cervinus</name>
    <dbReference type="NCBI Taxonomy" id="181527"/>
    <lineage>
        <taxon>Eukaryota</taxon>
        <taxon>Fungi</taxon>
        <taxon>Dikarya</taxon>
        <taxon>Basidiomycota</taxon>
        <taxon>Agaricomycotina</taxon>
        <taxon>Agaricomycetes</taxon>
        <taxon>Agaricomycetidae</taxon>
        <taxon>Agaricales</taxon>
        <taxon>Pluteineae</taxon>
        <taxon>Pluteaceae</taxon>
        <taxon>Pluteus</taxon>
    </lineage>
</organism>
<evidence type="ECO:0000313" key="1">
    <source>
        <dbReference type="EMBL" id="TFK61180.1"/>
    </source>
</evidence>
<proteinExistence type="predicted"/>
<keyword evidence="2" id="KW-1185">Reference proteome</keyword>
<gene>
    <name evidence="1" type="ORF">BDN72DRAFT_863798</name>
</gene>
<evidence type="ECO:0000313" key="2">
    <source>
        <dbReference type="Proteomes" id="UP000308600"/>
    </source>
</evidence>